<dbReference type="PANTHER" id="PTHR40633">
    <property type="entry name" value="MATRIX PROTEIN, PUTATIVE (AFU_ORTHOLOGUE AFUA_8G05410)-RELATED"/>
    <property type="match status" value="1"/>
</dbReference>
<evidence type="ECO:0000259" key="4">
    <source>
        <dbReference type="Pfam" id="PF10342"/>
    </source>
</evidence>
<evidence type="ECO:0000256" key="2">
    <source>
        <dbReference type="SAM" id="MobiDB-lite"/>
    </source>
</evidence>
<dbReference type="RefSeq" id="XP_062725435.1">
    <property type="nucleotide sequence ID" value="XM_062866505.1"/>
</dbReference>
<evidence type="ECO:0000313" key="5">
    <source>
        <dbReference type="EMBL" id="KAK3309655.1"/>
    </source>
</evidence>
<gene>
    <name evidence="5" type="ORF">B0T15DRAFT_488369</name>
</gene>
<reference evidence="5" key="2">
    <citation type="submission" date="2023-06" db="EMBL/GenBank/DDBJ databases">
        <authorList>
            <consortium name="Lawrence Berkeley National Laboratory"/>
            <person name="Mondo S.J."/>
            <person name="Hensen N."/>
            <person name="Bonometti L."/>
            <person name="Westerberg I."/>
            <person name="Brannstrom I.O."/>
            <person name="Guillou S."/>
            <person name="Cros-Aarteil S."/>
            <person name="Calhoun S."/>
            <person name="Haridas S."/>
            <person name="Kuo A."/>
            <person name="Pangilinan J."/>
            <person name="Riley R."/>
            <person name="Labutti K."/>
            <person name="Andreopoulos B."/>
            <person name="Lipzen A."/>
            <person name="Chen C."/>
            <person name="Yanf M."/>
            <person name="Daum C."/>
            <person name="Ng V."/>
            <person name="Clum A."/>
            <person name="Steindorff A."/>
            <person name="Ohm R."/>
            <person name="Martin F."/>
            <person name="Silar P."/>
            <person name="Natvig D."/>
            <person name="Lalanne C."/>
            <person name="Gautier V."/>
            <person name="Ament-Velasquez S.L."/>
            <person name="Kruys A."/>
            <person name="Hutchinson M.I."/>
            <person name="Powell A.J."/>
            <person name="Barry K."/>
            <person name="Miller A.N."/>
            <person name="Grigoriev I.V."/>
            <person name="Debuchy R."/>
            <person name="Gladieux P."/>
            <person name="Thoren M.H."/>
            <person name="Johannesson H."/>
        </authorList>
    </citation>
    <scope>NUCLEOTIDE SEQUENCE</scope>
    <source>
        <strain evidence="5">CBS 333.67</strain>
    </source>
</reference>
<feature type="signal peptide" evidence="3">
    <location>
        <begin position="1"/>
        <end position="17"/>
    </location>
</feature>
<evidence type="ECO:0000256" key="3">
    <source>
        <dbReference type="SAM" id="SignalP"/>
    </source>
</evidence>
<comment type="caution">
    <text evidence="5">The sequence shown here is derived from an EMBL/GenBank/DDBJ whole genome shotgun (WGS) entry which is preliminary data.</text>
</comment>
<organism evidence="5 6">
    <name type="scientific">Chaetomium strumarium</name>
    <dbReference type="NCBI Taxonomy" id="1170767"/>
    <lineage>
        <taxon>Eukaryota</taxon>
        <taxon>Fungi</taxon>
        <taxon>Dikarya</taxon>
        <taxon>Ascomycota</taxon>
        <taxon>Pezizomycotina</taxon>
        <taxon>Sordariomycetes</taxon>
        <taxon>Sordariomycetidae</taxon>
        <taxon>Sordariales</taxon>
        <taxon>Chaetomiaceae</taxon>
        <taxon>Chaetomium</taxon>
    </lineage>
</organism>
<feature type="domain" description="Yeast cell wall synthesis Kre9/Knh1-like N-terminal" evidence="4">
    <location>
        <begin position="29"/>
        <end position="121"/>
    </location>
</feature>
<reference evidence="5" key="1">
    <citation type="journal article" date="2023" name="Mol. Phylogenet. Evol.">
        <title>Genome-scale phylogeny and comparative genomics of the fungal order Sordariales.</title>
        <authorList>
            <person name="Hensen N."/>
            <person name="Bonometti L."/>
            <person name="Westerberg I."/>
            <person name="Brannstrom I.O."/>
            <person name="Guillou S."/>
            <person name="Cros-Aarteil S."/>
            <person name="Calhoun S."/>
            <person name="Haridas S."/>
            <person name="Kuo A."/>
            <person name="Mondo S."/>
            <person name="Pangilinan J."/>
            <person name="Riley R."/>
            <person name="LaButti K."/>
            <person name="Andreopoulos B."/>
            <person name="Lipzen A."/>
            <person name="Chen C."/>
            <person name="Yan M."/>
            <person name="Daum C."/>
            <person name="Ng V."/>
            <person name="Clum A."/>
            <person name="Steindorff A."/>
            <person name="Ohm R.A."/>
            <person name="Martin F."/>
            <person name="Silar P."/>
            <person name="Natvig D.O."/>
            <person name="Lalanne C."/>
            <person name="Gautier V."/>
            <person name="Ament-Velasquez S.L."/>
            <person name="Kruys A."/>
            <person name="Hutchinson M.I."/>
            <person name="Powell A.J."/>
            <person name="Barry K."/>
            <person name="Miller A.N."/>
            <person name="Grigoriev I.V."/>
            <person name="Debuchy R."/>
            <person name="Gladieux P."/>
            <person name="Hiltunen Thoren M."/>
            <person name="Johannesson H."/>
        </authorList>
    </citation>
    <scope>NUCLEOTIDE SEQUENCE</scope>
    <source>
        <strain evidence="5">CBS 333.67</strain>
    </source>
</reference>
<dbReference type="EMBL" id="JAUDZG010000001">
    <property type="protein sequence ID" value="KAK3309655.1"/>
    <property type="molecule type" value="Genomic_DNA"/>
</dbReference>
<protein>
    <submittedName>
        <fullName evidence="5">Ser-Thr-rich glycosyl-phosphatidyl-inositol-anchored membrane family-domain-containing protein</fullName>
    </submittedName>
</protein>
<dbReference type="InterPro" id="IPR052982">
    <property type="entry name" value="SRP1/TIP1-like"/>
</dbReference>
<sequence length="266" mass="26531">MLYSFLTALAFAASALAQNPTDGFNPITKPAQGEKVPTGSTYQIVWQPSTEYPGEITIGLLGGATPSTLSVVDTIAVGVESSTGSYSWQVDETLGDLATYGIMITLDSNNKIFQYGFPFHIVKGAKESSTTVSSSATSSATGSATGKETTVSAIITATETVSCSETSVIETKTSTSTSLSSAIFVNSTSTSTTVAAPSSTGVNGTTLSPSNTGGSGPVTVTSLVTSKTAVPIPPTTTSSIVTAGAASLGASSLALLGVVGVAVLAL</sequence>
<dbReference type="Pfam" id="PF10342">
    <property type="entry name" value="Kre9_KNH"/>
    <property type="match status" value="1"/>
</dbReference>
<proteinExistence type="predicted"/>
<feature type="chain" id="PRO_5042513183" evidence="3">
    <location>
        <begin position="18"/>
        <end position="266"/>
    </location>
</feature>
<dbReference type="Proteomes" id="UP001273166">
    <property type="component" value="Unassembled WGS sequence"/>
</dbReference>
<dbReference type="PANTHER" id="PTHR40633:SF1">
    <property type="entry name" value="GPI ANCHORED SERINE-THREONINE RICH PROTEIN (AFU_ORTHOLOGUE AFUA_1G03630)"/>
    <property type="match status" value="1"/>
</dbReference>
<accession>A0AAJ0H1A2</accession>
<keyword evidence="6" id="KW-1185">Reference proteome</keyword>
<dbReference type="InterPro" id="IPR018466">
    <property type="entry name" value="Kre9/Knh1-like_N"/>
</dbReference>
<feature type="compositionally biased region" description="Polar residues" evidence="2">
    <location>
        <begin position="201"/>
        <end position="216"/>
    </location>
</feature>
<evidence type="ECO:0000313" key="6">
    <source>
        <dbReference type="Proteomes" id="UP001273166"/>
    </source>
</evidence>
<dbReference type="AlphaFoldDB" id="A0AAJ0H1A2"/>
<name>A0AAJ0H1A2_9PEZI</name>
<keyword evidence="1 3" id="KW-0732">Signal</keyword>
<feature type="region of interest" description="Disordered" evidence="2">
    <location>
        <begin position="196"/>
        <end position="216"/>
    </location>
</feature>
<dbReference type="GeneID" id="87885334"/>
<evidence type="ECO:0000256" key="1">
    <source>
        <dbReference type="ARBA" id="ARBA00022729"/>
    </source>
</evidence>